<feature type="region of interest" description="Disordered" evidence="1">
    <location>
        <begin position="400"/>
        <end position="421"/>
    </location>
</feature>
<sequence length="564" mass="64402">MNGRRRRFLAPTSSPSPSIGDLRVKFSRIVSNQEQLKLAFNQLDFQIRTGLQEAADVFESLANPLMKLVGLKTVEMAEEGKNNTVVFDYNHFYSDDCRRNENGAERTVRKEASEIEEEGYMNRAKTVGRELIQKQEMQLMQLIHLLRQVESQVNTSQTNILQTLSDHQNSIHNVFKKAVAYVSAIHQRGENNGTSLITIQLLKYIFRLVVTTLSSVECGVDNLVDELATRMCSPMVDYVKGLKLEVTSRRCHRLLSIVEEMGGAMRTGRTELEEARKKARIAEHNRLEVLYKLKESEEMARKYQGFLSKAKNGSKEQFEQEKELHLGNISSAHLLNLLVLLTVLLFANCCSIIKLVVKDQDHAKEDNLLWELLQKKRKLGMGNGSSKPCGRALRQLKELGPQTPHLGPSSSPTHSSNGQRLLPMIPLGTSPSVTYPQHKPQKKIKSGFLNKKVQDHTKVLELEVYMELVWNGDKWVKFCPVWYSFGKVNVNGALHWMDREENDRIYCFDIEAEKIKSLPAPLGLETPSSRLRLAELGNCLCLTDHIDKQRLNIWWMKEYRIAKS</sequence>
<evidence type="ECO:0000313" key="3">
    <source>
        <dbReference type="Proteomes" id="UP000824120"/>
    </source>
</evidence>
<accession>A0A9J5WB23</accession>
<proteinExistence type="predicted"/>
<organism evidence="2 3">
    <name type="scientific">Solanum commersonii</name>
    <name type="common">Commerson's wild potato</name>
    <name type="synonym">Commerson's nightshade</name>
    <dbReference type="NCBI Taxonomy" id="4109"/>
    <lineage>
        <taxon>Eukaryota</taxon>
        <taxon>Viridiplantae</taxon>
        <taxon>Streptophyta</taxon>
        <taxon>Embryophyta</taxon>
        <taxon>Tracheophyta</taxon>
        <taxon>Spermatophyta</taxon>
        <taxon>Magnoliopsida</taxon>
        <taxon>eudicotyledons</taxon>
        <taxon>Gunneridae</taxon>
        <taxon>Pentapetalae</taxon>
        <taxon>asterids</taxon>
        <taxon>lamiids</taxon>
        <taxon>Solanales</taxon>
        <taxon>Solanaceae</taxon>
        <taxon>Solanoideae</taxon>
        <taxon>Solaneae</taxon>
        <taxon>Solanum</taxon>
    </lineage>
</organism>
<protein>
    <submittedName>
        <fullName evidence="2">Uncharacterized protein</fullName>
    </submittedName>
</protein>
<dbReference type="OrthoDB" id="1925512at2759"/>
<evidence type="ECO:0000313" key="2">
    <source>
        <dbReference type="EMBL" id="KAG5572492.1"/>
    </source>
</evidence>
<evidence type="ECO:0000256" key="1">
    <source>
        <dbReference type="SAM" id="MobiDB-lite"/>
    </source>
</evidence>
<dbReference type="AlphaFoldDB" id="A0A9J5WB23"/>
<dbReference type="EMBL" id="JACXVP010000012">
    <property type="protein sequence ID" value="KAG5572492.1"/>
    <property type="molecule type" value="Genomic_DNA"/>
</dbReference>
<keyword evidence="3" id="KW-1185">Reference proteome</keyword>
<comment type="caution">
    <text evidence="2">The sequence shown here is derived from an EMBL/GenBank/DDBJ whole genome shotgun (WGS) entry which is preliminary data.</text>
</comment>
<reference evidence="2 3" key="1">
    <citation type="submission" date="2020-09" db="EMBL/GenBank/DDBJ databases">
        <title>De no assembly of potato wild relative species, Solanum commersonii.</title>
        <authorList>
            <person name="Cho K."/>
        </authorList>
    </citation>
    <scope>NUCLEOTIDE SEQUENCE [LARGE SCALE GENOMIC DNA]</scope>
    <source>
        <strain evidence="2">LZ3.2</strain>
        <tissue evidence="2">Leaf</tissue>
    </source>
</reference>
<dbReference type="Proteomes" id="UP000824120">
    <property type="component" value="Chromosome 12"/>
</dbReference>
<feature type="compositionally biased region" description="Polar residues" evidence="1">
    <location>
        <begin position="408"/>
        <end position="419"/>
    </location>
</feature>
<name>A0A9J5WB23_SOLCO</name>
<gene>
    <name evidence="2" type="ORF">H5410_062258</name>
</gene>